<keyword evidence="1" id="KW-0614">Plasmid</keyword>
<evidence type="ECO:0000313" key="1">
    <source>
        <dbReference type="EMBL" id="BAZ03098.1"/>
    </source>
</evidence>
<reference evidence="1 2" key="1">
    <citation type="submission" date="2017-06" db="EMBL/GenBank/DDBJ databases">
        <title>Genome sequencing of cyanobaciteial culture collection at National Institute for Environmental Studies (NIES).</title>
        <authorList>
            <person name="Hirose Y."/>
            <person name="Shimura Y."/>
            <person name="Fujisawa T."/>
            <person name="Nakamura Y."/>
            <person name="Kawachi M."/>
        </authorList>
    </citation>
    <scope>NUCLEOTIDE SEQUENCE [LARGE SCALE GENOMIC DNA]</scope>
    <source>
        <strain evidence="1 2">NIES-37</strain>
        <plasmid evidence="2">Plasmid2 dna</plasmid>
    </source>
</reference>
<dbReference type="KEGG" id="ttq:NIES37_71110"/>
<keyword evidence="2" id="KW-1185">Reference proteome</keyword>
<proteinExistence type="predicted"/>
<evidence type="ECO:0000313" key="2">
    <source>
        <dbReference type="Proteomes" id="UP000218785"/>
    </source>
</evidence>
<organism evidence="1 2">
    <name type="scientific">Tolypothrix tenuis PCC 7101</name>
    <dbReference type="NCBI Taxonomy" id="231146"/>
    <lineage>
        <taxon>Bacteria</taxon>
        <taxon>Bacillati</taxon>
        <taxon>Cyanobacteriota</taxon>
        <taxon>Cyanophyceae</taxon>
        <taxon>Nostocales</taxon>
        <taxon>Tolypothrichaceae</taxon>
        <taxon>Tolypothrix</taxon>
    </lineage>
</organism>
<dbReference type="Proteomes" id="UP000218785">
    <property type="component" value="Plasmid plasmid2"/>
</dbReference>
<protein>
    <submittedName>
        <fullName evidence="1">Uncharacterized protein</fullName>
    </submittedName>
</protein>
<dbReference type="RefSeq" id="WP_096585051.1">
    <property type="nucleotide sequence ID" value="NZ_CAWNJS010000003.1"/>
</dbReference>
<accession>A0A1Z4NBK1</accession>
<dbReference type="EMBL" id="AP018250">
    <property type="protein sequence ID" value="BAZ03098.1"/>
    <property type="molecule type" value="Genomic_DNA"/>
</dbReference>
<sequence>MNIISEGDNHLALLDYSSLLNKILEVLPSQNPFQFSPDDSRLRINIDKIADLVANSQVESPLASASGIRCATINLSDRTSKNFPEQIRLIRDRLQNLLIAALPPNKTVESAISQLLTDLQSFQGTKPSLGFTYPFGEYTGLQKQRLSLQRHRSGSDSLLKLHKLIITVKDVKGFDSQLSSSLDNYIQQEFSEETESDLEELSDTLEELIKNQKSDFYKLKRVMYTEAIGMLKREAKIRYLEFILENVNDRVDGKIYLQDLIRRLRLLEEYINDINRGYGHYQVNYAGKSVNYRDLFSRAEALDILPIIPLIEGYLGETKDDTKGEQQFIFGFKLKFGGTVQAYGDKPLSVLDYYLNLIDPESQEHKAGLGDSFKSDYFKEKVLKIIFLYYFIFASRSNPLADNYQENSELNYEPVSVFEQQVLPVLKGSDEEAKKKIFAKIKEGIEKFNVKIKIEKLRQLLKDLLKDKPILKRREYPLYLGVKRGILERDLDRILTDVTFFKPVFGEKSREALKYIAIREPHVDSSYLCNLSVSIAVEDIRYFPTDDRQIFSMAYDITNIKALPILLVPFTEETCQKIYNNSFKDQKPILFIYNHKKLREQIFNNPDSPKAFIYRFTFSLLIYICLKVLLEPVKDKLFIPIVRLQLNTKQNSTPEEEFMRSLSKTLSHLLSEEHQSSTQGFCVKNLNPYKIENGLSSLYSVLPKKFKFNASSYNTQLDKLAIIIVSSRESDASWRGGERISNLLGEVVGVERLQDGTVRLERLNTFAANYEHQQMFQRPTIVIDEVDKLYRQGYRHFMYIAKSPYSSTLNMTQSDEDESLFFMSTPVLKALKGDRDDIKIYPVFFDKYYVVNLGQTVSSLYIQDTLELTGLVEDPSKKAVVFFNLFNGIKVGQDDERYYNGVISYATLLNVYDDILDDEDIRRGLIYDRENNPIKNDILQYLTLFHFSRYEAVPRKNRNISFKLDPYENIIGDDAVGKLSVFKHTTRSVSFNSLAFLTEVRRALNVEGEERK</sequence>
<gene>
    <name evidence="1" type="ORF">NIES37_71110</name>
</gene>
<geneLocation type="plasmid" evidence="2">
    <name>Plasmid2 dna</name>
</geneLocation>
<dbReference type="AlphaFoldDB" id="A0A1Z4NBK1"/>
<name>A0A1Z4NBK1_9CYAN</name>